<evidence type="ECO:0000313" key="2">
    <source>
        <dbReference type="EMBL" id="KAE9396767.1"/>
    </source>
</evidence>
<name>A0A6A4HHW9_9AGAR</name>
<sequence length="199" mass="21982">MIRAFYHNGPPGDASLTDSESLRPASVENFAALGWTLRQFSEGKNYEEEARKLAQSLGYPLTEETTLVWDFKPTGSADNSRKVQEWIGDMVSKGLSNTDLNGPNSKACLLSPELIAVVLKGNSVGDVEDPVSKSWIRFEMSEGTLMHVPEGSLRSFVWSEHPNILFKLFFKSTPVTLTWGKLAAENSPARQAYLKSLGL</sequence>
<evidence type="ECO:0000313" key="3">
    <source>
        <dbReference type="Proteomes" id="UP000799118"/>
    </source>
</evidence>
<dbReference type="InterPro" id="IPR014710">
    <property type="entry name" value="RmlC-like_jellyroll"/>
</dbReference>
<accession>A0A6A4HHW9</accession>
<dbReference type="EMBL" id="ML769508">
    <property type="protein sequence ID" value="KAE9396767.1"/>
    <property type="molecule type" value="Genomic_DNA"/>
</dbReference>
<dbReference type="Gene3D" id="2.60.120.10">
    <property type="entry name" value="Jelly Rolls"/>
    <property type="match status" value="1"/>
</dbReference>
<reference evidence="2" key="1">
    <citation type="journal article" date="2019" name="Environ. Microbiol.">
        <title>Fungal ecological strategies reflected in gene transcription - a case study of two litter decomposers.</title>
        <authorList>
            <person name="Barbi F."/>
            <person name="Kohler A."/>
            <person name="Barry K."/>
            <person name="Baskaran P."/>
            <person name="Daum C."/>
            <person name="Fauchery L."/>
            <person name="Ihrmark K."/>
            <person name="Kuo A."/>
            <person name="LaButti K."/>
            <person name="Lipzen A."/>
            <person name="Morin E."/>
            <person name="Grigoriev I.V."/>
            <person name="Henrissat B."/>
            <person name="Lindahl B."/>
            <person name="Martin F."/>
        </authorList>
    </citation>
    <scope>NUCLEOTIDE SEQUENCE</scope>
    <source>
        <strain evidence="2">JB14</strain>
    </source>
</reference>
<protein>
    <submittedName>
        <fullName evidence="2">Uncharacterized protein</fullName>
    </submittedName>
</protein>
<organism evidence="2 3">
    <name type="scientific">Gymnopus androsaceus JB14</name>
    <dbReference type="NCBI Taxonomy" id="1447944"/>
    <lineage>
        <taxon>Eukaryota</taxon>
        <taxon>Fungi</taxon>
        <taxon>Dikarya</taxon>
        <taxon>Basidiomycota</taxon>
        <taxon>Agaricomycotina</taxon>
        <taxon>Agaricomycetes</taxon>
        <taxon>Agaricomycetidae</taxon>
        <taxon>Agaricales</taxon>
        <taxon>Marasmiineae</taxon>
        <taxon>Omphalotaceae</taxon>
        <taxon>Gymnopus</taxon>
    </lineage>
</organism>
<evidence type="ECO:0000256" key="1">
    <source>
        <dbReference type="SAM" id="MobiDB-lite"/>
    </source>
</evidence>
<dbReference type="OrthoDB" id="2900187at2759"/>
<feature type="region of interest" description="Disordered" evidence="1">
    <location>
        <begin position="1"/>
        <end position="20"/>
    </location>
</feature>
<keyword evidence="3" id="KW-1185">Reference proteome</keyword>
<gene>
    <name evidence="2" type="ORF">BT96DRAFT_96628</name>
</gene>
<dbReference type="Proteomes" id="UP000799118">
    <property type="component" value="Unassembled WGS sequence"/>
</dbReference>
<proteinExistence type="predicted"/>
<dbReference type="AlphaFoldDB" id="A0A6A4HHW9"/>